<evidence type="ECO:0008006" key="9">
    <source>
        <dbReference type="Google" id="ProtNLM"/>
    </source>
</evidence>
<feature type="region of interest" description="Disordered" evidence="5">
    <location>
        <begin position="818"/>
        <end position="887"/>
    </location>
</feature>
<feature type="region of interest" description="Disordered" evidence="5">
    <location>
        <begin position="1158"/>
        <end position="1177"/>
    </location>
</feature>
<feature type="compositionally biased region" description="Basic and acidic residues" evidence="5">
    <location>
        <begin position="699"/>
        <end position="712"/>
    </location>
</feature>
<feature type="compositionally biased region" description="Basic and acidic residues" evidence="5">
    <location>
        <begin position="354"/>
        <end position="378"/>
    </location>
</feature>
<dbReference type="GO" id="GO:0016020">
    <property type="term" value="C:membrane"/>
    <property type="evidence" value="ECO:0007669"/>
    <property type="project" value="UniProtKB-SubCell"/>
</dbReference>
<feature type="compositionally biased region" description="Basic and acidic residues" evidence="5">
    <location>
        <begin position="818"/>
        <end position="844"/>
    </location>
</feature>
<feature type="compositionally biased region" description="Basic and acidic residues" evidence="5">
    <location>
        <begin position="866"/>
        <end position="881"/>
    </location>
</feature>
<dbReference type="GO" id="GO:0071683">
    <property type="term" value="C:sensory dendrite"/>
    <property type="evidence" value="ECO:0007669"/>
    <property type="project" value="TreeGrafter"/>
</dbReference>
<feature type="compositionally biased region" description="Polar residues" evidence="5">
    <location>
        <begin position="643"/>
        <end position="660"/>
    </location>
</feature>
<organism evidence="7 8">
    <name type="scientific">Parnassius mnemosyne</name>
    <name type="common">clouded apollo</name>
    <dbReference type="NCBI Taxonomy" id="213953"/>
    <lineage>
        <taxon>Eukaryota</taxon>
        <taxon>Metazoa</taxon>
        <taxon>Ecdysozoa</taxon>
        <taxon>Arthropoda</taxon>
        <taxon>Hexapoda</taxon>
        <taxon>Insecta</taxon>
        <taxon>Pterygota</taxon>
        <taxon>Neoptera</taxon>
        <taxon>Endopterygota</taxon>
        <taxon>Lepidoptera</taxon>
        <taxon>Glossata</taxon>
        <taxon>Ditrysia</taxon>
        <taxon>Papilionoidea</taxon>
        <taxon>Papilionidae</taxon>
        <taxon>Parnassiinae</taxon>
        <taxon>Parnassini</taxon>
        <taxon>Parnassius</taxon>
        <taxon>Driopa</taxon>
    </lineage>
</organism>
<comment type="caution">
    <text evidence="7">The sequence shown here is derived from an EMBL/GenBank/DDBJ whole genome shotgun (WGS) entry which is preliminary data.</text>
</comment>
<dbReference type="GO" id="GO:0019230">
    <property type="term" value="P:proprioception"/>
    <property type="evidence" value="ECO:0007669"/>
    <property type="project" value="TreeGrafter"/>
</dbReference>
<keyword evidence="3 6" id="KW-1133">Transmembrane helix</keyword>
<proteinExistence type="predicted"/>
<accession>A0AAV1LJ62</accession>
<feature type="compositionally biased region" description="Low complexity" evidence="5">
    <location>
        <begin position="583"/>
        <end position="597"/>
    </location>
</feature>
<keyword evidence="2 6" id="KW-0812">Transmembrane</keyword>
<dbReference type="Proteomes" id="UP001314205">
    <property type="component" value="Unassembled WGS sequence"/>
</dbReference>
<dbReference type="PANTHER" id="PTHR21676:SF6">
    <property type="entry name" value="PROTEIN STUM"/>
    <property type="match status" value="1"/>
</dbReference>
<feature type="compositionally biased region" description="Basic and acidic residues" evidence="5">
    <location>
        <begin position="621"/>
        <end position="631"/>
    </location>
</feature>
<feature type="region of interest" description="Disordered" evidence="5">
    <location>
        <begin position="531"/>
        <end position="771"/>
    </location>
</feature>
<feature type="transmembrane region" description="Helical" evidence="6">
    <location>
        <begin position="1351"/>
        <end position="1380"/>
    </location>
</feature>
<feature type="compositionally biased region" description="Polar residues" evidence="5">
    <location>
        <begin position="1306"/>
        <end position="1318"/>
    </location>
</feature>
<gene>
    <name evidence="7" type="ORF">PARMNEM_LOCUS14461</name>
</gene>
<feature type="region of interest" description="Disordered" evidence="5">
    <location>
        <begin position="1051"/>
        <end position="1128"/>
    </location>
</feature>
<feature type="compositionally biased region" description="Basic and acidic residues" evidence="5">
    <location>
        <begin position="26"/>
        <end position="38"/>
    </location>
</feature>
<dbReference type="GO" id="GO:0050954">
    <property type="term" value="P:sensory perception of mechanical stimulus"/>
    <property type="evidence" value="ECO:0007669"/>
    <property type="project" value="TreeGrafter"/>
</dbReference>
<feature type="region of interest" description="Disordered" evidence="5">
    <location>
        <begin position="354"/>
        <end position="501"/>
    </location>
</feature>
<evidence type="ECO:0000256" key="6">
    <source>
        <dbReference type="SAM" id="Phobius"/>
    </source>
</evidence>
<feature type="compositionally biased region" description="Polar residues" evidence="5">
    <location>
        <begin position="297"/>
        <end position="321"/>
    </location>
</feature>
<feature type="compositionally biased region" description="Pro residues" evidence="5">
    <location>
        <begin position="546"/>
        <end position="557"/>
    </location>
</feature>
<sequence>MALKLKYKDEHGILHIDMSPSTSPARTEDAEREDLTDPKFDTINNRFGKYDLFGGKYDGGETPQSLFRSRYNSIEEELANTPYAFATDRSLRLTEPVLDITIKSHSHDASPSNDIEDDRFFNRDISLDYGLFGPQIDFKASVKTSDEEDPPAFTVTQLIHAQDRYFDLSTRQSFDSSKAGVKGKVRTLADSFEVKSAPGSAKKFDRVTKSDKVSDNNAFKVLSTETVKSFPQSAAASLPTVPIKRKREKSFAILAEPVVSRPTSPRSLPVDIRSGAGRVSPFKGWGFREDTSRRNTPKTSAVNSRCSSPSKQISSLSNSEKMAQVATIPPPTILSRPRSPRNFLKENMEEIKGLSELNREKHEAEAEKKKQEEEEALLKEMGLLNKTTGRSRVGSRANSRSNSPSKINLRSRSNSPSTILQFENNIPVKNKELASSTGIKSKPSTHRSRISSVSKSQPQSNDGSPKTSKIPKRQSSVSPTRSTRNFVNHRRPFDNNLNKNQRFISNSTSSIHETIRIGSQVHDKRTLSQSAQFLDIPPNNIHSKPPISPGKVGPPPSNRSISSKRLSPIVGTPNKSPVEDVKSNSAKSSPKPSPAVKKSIKTASSTPVTSRINSKQSSRTASRDTSPEKKITTNKPPTVGKKTVQNKSATRTQSIRTSQKPVVLNKVEPKKTITRTSSLKSLTRTPSSKHINGKPPLGKSRDKKNDLNEKAKSTSKINEVGTKKSSIEEFHTTEKDVVDSVKLNEVESTTEEKPTEDKEISKQDNETQYDKITNEKGDLVILTKKNVVSMTTAAITAQPLEVVTTVTNQLPAALEKAREKGIFERLDSKDSLSPKNEEKDETISKEATTSEQNMTSKDTTATKDSTTVKEEKNGKHEDKKPPKPIKTIYGEDNIKLKLLQPPYNNPQVERVKQKIDCILKEPEISTENIIAATKKVEEKSTETIDTFKRVADKTKSDILDAKKEAETKLNEISDAIEKENNKLSSGIRSEAAKIVNSIITPVEEPKDISEKQQQQHIKENIEPIVMVVNEKNKNGPKTTEIVKMNETLVKGEPEVEVQSSNVSTPGVNKITIQNNANDGSISDKSATSNGGFPQSTSTTPKPPPRTQRQAKQEKQSSQPEESKETIPDEKKPNICSRLMVKCKAKCCSCCAKPKEEEQKSKDEPKEETRQGDNKEAKKGTLSKLNCFKKKDLEKEQAAAERGAGKAMTIEFENETKRKRKLRDILCSCCRRRRVKDSSHLPRRVAEVGVSSPVVNETGCCGKKRQDVERRDSIFSDNTPNGCCNYRLCQWIRGACRRKSEQASSPRASLFSKNKSLSPTLPPEDTRTKLDPSLVEHTSMIRGAIPVLPISLAYFCLFCNIIVPGLGTILSGIFCLCFGIPRFGIHDSPKHRIGLFVIDLLVGCGQLFTVLFCLVGWGWSIWWGTIMVRISRKYRKLKAEAALEEAEAAPPVTTNNHTRA</sequence>
<reference evidence="7 8" key="1">
    <citation type="submission" date="2023-11" db="EMBL/GenBank/DDBJ databases">
        <authorList>
            <person name="Hedman E."/>
            <person name="Englund M."/>
            <person name="Stromberg M."/>
            <person name="Nyberg Akerstrom W."/>
            <person name="Nylinder S."/>
            <person name="Jareborg N."/>
            <person name="Kallberg Y."/>
            <person name="Kronander E."/>
        </authorList>
    </citation>
    <scope>NUCLEOTIDE SEQUENCE [LARGE SCALE GENOMIC DNA]</scope>
</reference>
<feature type="compositionally biased region" description="Low complexity" evidence="5">
    <location>
        <begin position="674"/>
        <end position="689"/>
    </location>
</feature>
<feature type="compositionally biased region" description="Basic and acidic residues" evidence="5">
    <location>
        <begin position="1110"/>
        <end position="1128"/>
    </location>
</feature>
<feature type="region of interest" description="Disordered" evidence="5">
    <location>
        <begin position="284"/>
        <end position="339"/>
    </location>
</feature>
<feature type="compositionally biased region" description="Basic and acidic residues" evidence="5">
    <location>
        <begin position="721"/>
        <end position="771"/>
    </location>
</feature>
<keyword evidence="4 6" id="KW-0472">Membrane</keyword>
<evidence type="ECO:0000256" key="1">
    <source>
        <dbReference type="ARBA" id="ARBA00004141"/>
    </source>
</evidence>
<evidence type="ECO:0000256" key="3">
    <source>
        <dbReference type="ARBA" id="ARBA00022989"/>
    </source>
</evidence>
<feature type="region of interest" description="Disordered" evidence="5">
    <location>
        <begin position="1306"/>
        <end position="1327"/>
    </location>
</feature>
<feature type="transmembrane region" description="Helical" evidence="6">
    <location>
        <begin position="1392"/>
        <end position="1418"/>
    </location>
</feature>
<evidence type="ECO:0000256" key="5">
    <source>
        <dbReference type="SAM" id="MobiDB-lite"/>
    </source>
</evidence>
<name>A0AAV1LJ62_9NEOP</name>
<dbReference type="Pfam" id="PF15795">
    <property type="entry name" value="Spec3"/>
    <property type="match status" value="1"/>
</dbReference>
<keyword evidence="8" id="KW-1185">Reference proteome</keyword>
<evidence type="ECO:0000313" key="8">
    <source>
        <dbReference type="Proteomes" id="UP001314205"/>
    </source>
</evidence>
<protein>
    <recommendedName>
        <fullName evidence="9">Protein stum</fullName>
    </recommendedName>
</protein>
<dbReference type="GO" id="GO:0042330">
    <property type="term" value="P:taxis"/>
    <property type="evidence" value="ECO:0007669"/>
    <property type="project" value="TreeGrafter"/>
</dbReference>
<feature type="compositionally biased region" description="Polar residues" evidence="5">
    <location>
        <begin position="845"/>
        <end position="854"/>
    </location>
</feature>
<feature type="compositionally biased region" description="Polar residues" evidence="5">
    <location>
        <begin position="385"/>
        <end position="424"/>
    </location>
</feature>
<dbReference type="InterPro" id="IPR026673">
    <property type="entry name" value="SPEC3/Stum"/>
</dbReference>
<feature type="compositionally biased region" description="Polar residues" evidence="5">
    <location>
        <begin position="602"/>
        <end position="620"/>
    </location>
</feature>
<evidence type="ECO:0000313" key="7">
    <source>
        <dbReference type="EMBL" id="CAK1594895.1"/>
    </source>
</evidence>
<feature type="region of interest" description="Disordered" evidence="5">
    <location>
        <begin position="16"/>
        <end position="38"/>
    </location>
</feature>
<feature type="compositionally biased region" description="Polar residues" evidence="5">
    <location>
        <begin position="450"/>
        <end position="486"/>
    </location>
</feature>
<feature type="compositionally biased region" description="Low complexity" evidence="5">
    <location>
        <begin position="855"/>
        <end position="865"/>
    </location>
</feature>
<evidence type="ECO:0000256" key="4">
    <source>
        <dbReference type="ARBA" id="ARBA00023136"/>
    </source>
</evidence>
<evidence type="ECO:0000256" key="2">
    <source>
        <dbReference type="ARBA" id="ARBA00022692"/>
    </source>
</evidence>
<dbReference type="PANTHER" id="PTHR21676">
    <property type="entry name" value="PROTEIN STUM"/>
    <property type="match status" value="1"/>
</dbReference>
<comment type="subcellular location">
    <subcellularLocation>
        <location evidence="1">Membrane</location>
        <topology evidence="1">Multi-pass membrane protein</topology>
    </subcellularLocation>
</comment>
<dbReference type="EMBL" id="CAVLGL010000091">
    <property type="protein sequence ID" value="CAK1594895.1"/>
    <property type="molecule type" value="Genomic_DNA"/>
</dbReference>
<feature type="compositionally biased region" description="Polar residues" evidence="5">
    <location>
        <begin position="1057"/>
        <end position="1092"/>
    </location>
</feature>